<gene>
    <name evidence="1" type="ORF">AKO1_014474</name>
</gene>
<proteinExistence type="predicted"/>
<organism evidence="1 2">
    <name type="scientific">Acrasis kona</name>
    <dbReference type="NCBI Taxonomy" id="1008807"/>
    <lineage>
        <taxon>Eukaryota</taxon>
        <taxon>Discoba</taxon>
        <taxon>Heterolobosea</taxon>
        <taxon>Tetramitia</taxon>
        <taxon>Eutetramitia</taxon>
        <taxon>Acrasidae</taxon>
        <taxon>Acrasis</taxon>
    </lineage>
</organism>
<evidence type="ECO:0000313" key="1">
    <source>
        <dbReference type="EMBL" id="KAL0482495.1"/>
    </source>
</evidence>
<reference evidence="1 2" key="1">
    <citation type="submission" date="2024-03" db="EMBL/GenBank/DDBJ databases">
        <title>The Acrasis kona genome and developmental transcriptomes reveal deep origins of eukaryotic multicellular pathways.</title>
        <authorList>
            <person name="Sheikh S."/>
            <person name="Fu C.-J."/>
            <person name="Brown M.W."/>
            <person name="Baldauf S.L."/>
        </authorList>
    </citation>
    <scope>NUCLEOTIDE SEQUENCE [LARGE SCALE GENOMIC DNA]</scope>
    <source>
        <strain evidence="1 2">ATCC MYA-3509</strain>
    </source>
</reference>
<dbReference type="PANTHER" id="PTHR41677:SF1">
    <property type="entry name" value="FE2OG DIOXYGENASE DOMAIN-CONTAINING PROTEIN"/>
    <property type="match status" value="1"/>
</dbReference>
<comment type="caution">
    <text evidence="1">The sequence shown here is derived from an EMBL/GenBank/DDBJ whole genome shotgun (WGS) entry which is preliminary data.</text>
</comment>
<dbReference type="EMBL" id="JAOPGA020000862">
    <property type="protein sequence ID" value="KAL0482495.1"/>
    <property type="molecule type" value="Genomic_DNA"/>
</dbReference>
<protein>
    <submittedName>
        <fullName evidence="1">Ubiquitin-related modifier</fullName>
    </submittedName>
</protein>
<keyword evidence="2" id="KW-1185">Reference proteome</keyword>
<dbReference type="PANTHER" id="PTHR41677">
    <property type="entry name" value="YALI0B19030P"/>
    <property type="match status" value="1"/>
</dbReference>
<name>A0AAW2YZ71_9EUKA</name>
<dbReference type="AlphaFoldDB" id="A0AAW2YZ71"/>
<sequence length="369" mass="41997">MSKAIFNTESFPYPTCEHPEGYEDCDYGESFKASVHLDYQEPEFVIDTNFVKKPFKQHLSDIENKKYNTNAPLALTSPFKLLSLEGANTLRRITELATSHQYVRKSYNRGALVLRGLTHVSDFVRDLTEDERVNSLVSTMAGELLTSHGMIMNRGHVNVGEIGTGRPVDQWHVDSGDYALVIMLSDTDGMVGGDFQIALRDPDTAKRLLKENNGQLKEGDEVLTIKYPGKGWALFMQGCLMLHHVTEVKSSPIETKRVSFVNTYMRRNIFAEDYTRYSIFRHGDPIATSFLDFSRQKAWRIKGMMDYILKSPTYKGEHDRDAIIEMLTKAQDELGRTISLLSDSVDDQVGYLDEKNVLDELDVLKENKE</sequence>
<evidence type="ECO:0000313" key="2">
    <source>
        <dbReference type="Proteomes" id="UP001431209"/>
    </source>
</evidence>
<accession>A0AAW2YZ71</accession>
<dbReference type="Proteomes" id="UP001431209">
    <property type="component" value="Unassembled WGS sequence"/>
</dbReference>